<proteinExistence type="predicted"/>
<accession>A0A6A5UWI4</accession>
<feature type="compositionally biased region" description="Polar residues" evidence="1">
    <location>
        <begin position="172"/>
        <end position="185"/>
    </location>
</feature>
<organism evidence="2 3">
    <name type="scientific">Bimuria novae-zelandiae CBS 107.79</name>
    <dbReference type="NCBI Taxonomy" id="1447943"/>
    <lineage>
        <taxon>Eukaryota</taxon>
        <taxon>Fungi</taxon>
        <taxon>Dikarya</taxon>
        <taxon>Ascomycota</taxon>
        <taxon>Pezizomycotina</taxon>
        <taxon>Dothideomycetes</taxon>
        <taxon>Pleosporomycetidae</taxon>
        <taxon>Pleosporales</taxon>
        <taxon>Massarineae</taxon>
        <taxon>Didymosphaeriaceae</taxon>
        <taxon>Bimuria</taxon>
    </lineage>
</organism>
<feature type="compositionally biased region" description="Pro residues" evidence="1">
    <location>
        <begin position="122"/>
        <end position="131"/>
    </location>
</feature>
<feature type="region of interest" description="Disordered" evidence="1">
    <location>
        <begin position="1"/>
        <end position="190"/>
    </location>
</feature>
<feature type="compositionally biased region" description="Polar residues" evidence="1">
    <location>
        <begin position="94"/>
        <end position="114"/>
    </location>
</feature>
<feature type="compositionally biased region" description="Polar residues" evidence="1">
    <location>
        <begin position="226"/>
        <end position="236"/>
    </location>
</feature>
<feature type="compositionally biased region" description="Low complexity" evidence="1">
    <location>
        <begin position="78"/>
        <end position="93"/>
    </location>
</feature>
<feature type="compositionally biased region" description="Polar residues" evidence="1">
    <location>
        <begin position="152"/>
        <end position="165"/>
    </location>
</feature>
<evidence type="ECO:0000313" key="3">
    <source>
        <dbReference type="Proteomes" id="UP000800036"/>
    </source>
</evidence>
<dbReference type="Proteomes" id="UP000800036">
    <property type="component" value="Unassembled WGS sequence"/>
</dbReference>
<feature type="compositionally biased region" description="Polar residues" evidence="1">
    <location>
        <begin position="248"/>
        <end position="263"/>
    </location>
</feature>
<feature type="region of interest" description="Disordered" evidence="1">
    <location>
        <begin position="203"/>
        <end position="274"/>
    </location>
</feature>
<protein>
    <submittedName>
        <fullName evidence="2">Uncharacterized protein</fullName>
    </submittedName>
</protein>
<evidence type="ECO:0000256" key="1">
    <source>
        <dbReference type="SAM" id="MobiDB-lite"/>
    </source>
</evidence>
<dbReference type="EMBL" id="ML976714">
    <property type="protein sequence ID" value="KAF1969058.1"/>
    <property type="molecule type" value="Genomic_DNA"/>
</dbReference>
<keyword evidence="3" id="KW-1185">Reference proteome</keyword>
<evidence type="ECO:0000313" key="2">
    <source>
        <dbReference type="EMBL" id="KAF1969058.1"/>
    </source>
</evidence>
<reference evidence="2" key="1">
    <citation type="journal article" date="2020" name="Stud. Mycol.">
        <title>101 Dothideomycetes genomes: a test case for predicting lifestyles and emergence of pathogens.</title>
        <authorList>
            <person name="Haridas S."/>
            <person name="Albert R."/>
            <person name="Binder M."/>
            <person name="Bloem J."/>
            <person name="Labutti K."/>
            <person name="Salamov A."/>
            <person name="Andreopoulos B."/>
            <person name="Baker S."/>
            <person name="Barry K."/>
            <person name="Bills G."/>
            <person name="Bluhm B."/>
            <person name="Cannon C."/>
            <person name="Castanera R."/>
            <person name="Culley D."/>
            <person name="Daum C."/>
            <person name="Ezra D."/>
            <person name="Gonzalez J."/>
            <person name="Henrissat B."/>
            <person name="Kuo A."/>
            <person name="Liang C."/>
            <person name="Lipzen A."/>
            <person name="Lutzoni F."/>
            <person name="Magnuson J."/>
            <person name="Mondo S."/>
            <person name="Nolan M."/>
            <person name="Ohm R."/>
            <person name="Pangilinan J."/>
            <person name="Park H.-J."/>
            <person name="Ramirez L."/>
            <person name="Alfaro M."/>
            <person name="Sun H."/>
            <person name="Tritt A."/>
            <person name="Yoshinaga Y."/>
            <person name="Zwiers L.-H."/>
            <person name="Turgeon B."/>
            <person name="Goodwin S."/>
            <person name="Spatafora J."/>
            <person name="Crous P."/>
            <person name="Grigoriev I."/>
        </authorList>
    </citation>
    <scope>NUCLEOTIDE SEQUENCE</scope>
    <source>
        <strain evidence="2">CBS 107.79</strain>
    </source>
</reference>
<gene>
    <name evidence="2" type="ORF">BU23DRAFT_601883</name>
</gene>
<feature type="compositionally biased region" description="Basic and acidic residues" evidence="1">
    <location>
        <begin position="9"/>
        <end position="31"/>
    </location>
</feature>
<sequence>MPPWRKAKNKIDAVHAFSLDRRGTQREDTRFHPQPQSDDAPPPGVLGNIQQRFGQSIGYFEGHPQSPAASFRADVGHSLQQQHSPPQQYGSPPAQYSPTLSHQQYQTPQQSLPRQYSLPQQYSPPQPPPIQYSPSQQYSHLHHSAPAANYSVAPSQPGYQAQQYDHSPYQEPAQSYPPTSNYTSEHQSRALDDYARGLNVYVDPDAYTSHNPPPRVPTPQRRETTHGQAYQQQYDSSPMPGFIPRSMTVPTLSNGHDCSQYISRSVRPESDGEA</sequence>
<dbReference type="AlphaFoldDB" id="A0A6A5UWI4"/>
<name>A0A6A5UWI4_9PLEO</name>